<name>A0ABC8M263_ERUVS</name>
<organism evidence="1 2">
    <name type="scientific">Eruca vesicaria subsp. sativa</name>
    <name type="common">Garden rocket</name>
    <name type="synonym">Eruca sativa</name>
    <dbReference type="NCBI Taxonomy" id="29727"/>
    <lineage>
        <taxon>Eukaryota</taxon>
        <taxon>Viridiplantae</taxon>
        <taxon>Streptophyta</taxon>
        <taxon>Embryophyta</taxon>
        <taxon>Tracheophyta</taxon>
        <taxon>Spermatophyta</taxon>
        <taxon>Magnoliopsida</taxon>
        <taxon>eudicotyledons</taxon>
        <taxon>Gunneridae</taxon>
        <taxon>Pentapetalae</taxon>
        <taxon>rosids</taxon>
        <taxon>malvids</taxon>
        <taxon>Brassicales</taxon>
        <taxon>Brassicaceae</taxon>
        <taxon>Brassiceae</taxon>
        <taxon>Eruca</taxon>
    </lineage>
</organism>
<sequence>MLLATVSKFIIDLEDIQCPLDPTIEREDKGDQSNAEIKREKKKYVVTLSGLLNLIDGIWLACGQEKKKLQSNSISPGESYTKSRQKNAIGLIGDMLEQFILEKGKKVTQSLNRNQ</sequence>
<comment type="caution">
    <text evidence="1">The sequence shown here is derived from an EMBL/GenBank/DDBJ whole genome shotgun (WGS) entry which is preliminary data.</text>
</comment>
<evidence type="ECO:0000313" key="2">
    <source>
        <dbReference type="Proteomes" id="UP001642260"/>
    </source>
</evidence>
<dbReference type="AlphaFoldDB" id="A0ABC8M263"/>
<gene>
    <name evidence="1" type="ORF">ERUC_LOCUS42243</name>
</gene>
<proteinExistence type="predicted"/>
<dbReference type="EMBL" id="CAKOAT010852931">
    <property type="protein sequence ID" value="CAH8389760.1"/>
    <property type="molecule type" value="Genomic_DNA"/>
</dbReference>
<protein>
    <submittedName>
        <fullName evidence="1">Uncharacterized protein</fullName>
    </submittedName>
</protein>
<keyword evidence="2" id="KW-1185">Reference proteome</keyword>
<accession>A0ABC8M263</accession>
<reference evidence="1 2" key="1">
    <citation type="submission" date="2022-03" db="EMBL/GenBank/DDBJ databases">
        <authorList>
            <person name="Macdonald S."/>
            <person name="Ahmed S."/>
            <person name="Newling K."/>
        </authorList>
    </citation>
    <scope>NUCLEOTIDE SEQUENCE [LARGE SCALE GENOMIC DNA]</scope>
</reference>
<dbReference type="Proteomes" id="UP001642260">
    <property type="component" value="Unassembled WGS sequence"/>
</dbReference>
<evidence type="ECO:0000313" key="1">
    <source>
        <dbReference type="EMBL" id="CAH8389760.1"/>
    </source>
</evidence>